<evidence type="ECO:0000313" key="3">
    <source>
        <dbReference type="Proteomes" id="UP000828251"/>
    </source>
</evidence>
<accession>A0A9D3VY75</accession>
<name>A0A9D3VY75_9ROSI</name>
<feature type="domain" description="DUF4218" evidence="1">
    <location>
        <begin position="1"/>
        <end position="27"/>
    </location>
</feature>
<comment type="caution">
    <text evidence="2">The sequence shown here is derived from an EMBL/GenBank/DDBJ whole genome shotgun (WGS) entry which is preliminary data.</text>
</comment>
<proteinExistence type="predicted"/>
<dbReference type="AlphaFoldDB" id="A0A9D3VY75"/>
<gene>
    <name evidence="2" type="ORF">J1N35_015275</name>
</gene>
<dbReference type="InterPro" id="IPR025452">
    <property type="entry name" value="DUF4218"/>
</dbReference>
<evidence type="ECO:0000313" key="2">
    <source>
        <dbReference type="EMBL" id="KAH1098354.1"/>
    </source>
</evidence>
<dbReference type="EMBL" id="JAIQCV010000005">
    <property type="protein sequence ID" value="KAH1098354.1"/>
    <property type="molecule type" value="Genomic_DNA"/>
</dbReference>
<evidence type="ECO:0000259" key="1">
    <source>
        <dbReference type="Pfam" id="PF13960"/>
    </source>
</evidence>
<dbReference type="OrthoDB" id="1934032at2759"/>
<dbReference type="PANTHER" id="PTHR48451">
    <property type="entry name" value="DUF4218 DOMAIN-CONTAINING PROTEIN"/>
    <property type="match status" value="1"/>
</dbReference>
<dbReference type="PANTHER" id="PTHR48451:SF1">
    <property type="entry name" value="DUF4218 DOMAIN-CONTAINING PROTEIN"/>
    <property type="match status" value="1"/>
</dbReference>
<dbReference type="Pfam" id="PF13960">
    <property type="entry name" value="DUF4218"/>
    <property type="match status" value="1"/>
</dbReference>
<reference evidence="2 3" key="1">
    <citation type="journal article" date="2021" name="Plant Biotechnol. J.">
        <title>Multi-omics assisted identification of the key and species-specific regulatory components of drought-tolerant mechanisms in Gossypium stocksii.</title>
        <authorList>
            <person name="Yu D."/>
            <person name="Ke L."/>
            <person name="Zhang D."/>
            <person name="Wu Y."/>
            <person name="Sun Y."/>
            <person name="Mei J."/>
            <person name="Sun J."/>
            <person name="Sun Y."/>
        </authorList>
    </citation>
    <scope>NUCLEOTIDE SEQUENCE [LARGE SCALE GENOMIC DNA]</scope>
    <source>
        <strain evidence="3">cv. E1</strain>
        <tissue evidence="2">Leaf</tissue>
    </source>
</reference>
<organism evidence="2 3">
    <name type="scientific">Gossypium stocksii</name>
    <dbReference type="NCBI Taxonomy" id="47602"/>
    <lineage>
        <taxon>Eukaryota</taxon>
        <taxon>Viridiplantae</taxon>
        <taxon>Streptophyta</taxon>
        <taxon>Embryophyta</taxon>
        <taxon>Tracheophyta</taxon>
        <taxon>Spermatophyta</taxon>
        <taxon>Magnoliopsida</taxon>
        <taxon>eudicotyledons</taxon>
        <taxon>Gunneridae</taxon>
        <taxon>Pentapetalae</taxon>
        <taxon>rosids</taxon>
        <taxon>malvids</taxon>
        <taxon>Malvales</taxon>
        <taxon>Malvaceae</taxon>
        <taxon>Malvoideae</taxon>
        <taxon>Gossypium</taxon>
    </lineage>
</organism>
<keyword evidence="3" id="KW-1185">Reference proteome</keyword>
<protein>
    <recommendedName>
        <fullName evidence="1">DUF4218 domain-containing protein</fullName>
    </recommendedName>
</protein>
<dbReference type="Proteomes" id="UP000828251">
    <property type="component" value="Unassembled WGS sequence"/>
</dbReference>
<sequence>MVHLLIHLPHEVKLGGLVFYSWMYPIKSGKDVIEEVKWLSQGPNRVAKRYNDFLINGFRFHTKKSLERLRRTQNCGIVVNYSISSYASARDSNPVEGKVEHYGLLIDIIELVYYGK</sequence>